<keyword evidence="5" id="KW-1185">Reference proteome</keyword>
<dbReference type="Pfam" id="PF17746">
    <property type="entry name" value="SfsA_N"/>
    <property type="match status" value="1"/>
</dbReference>
<dbReference type="OrthoDB" id="9802365at2"/>
<evidence type="ECO:0000259" key="2">
    <source>
        <dbReference type="Pfam" id="PF03749"/>
    </source>
</evidence>
<dbReference type="Pfam" id="PF03749">
    <property type="entry name" value="SfsA"/>
    <property type="match status" value="1"/>
</dbReference>
<organism evidence="4 5">
    <name type="scientific">Lucifera butyrica</name>
    <dbReference type="NCBI Taxonomy" id="1351585"/>
    <lineage>
        <taxon>Bacteria</taxon>
        <taxon>Bacillati</taxon>
        <taxon>Bacillota</taxon>
        <taxon>Negativicutes</taxon>
        <taxon>Veillonellales</taxon>
        <taxon>Veillonellaceae</taxon>
        <taxon>Lucifera</taxon>
    </lineage>
</organism>
<proteinExistence type="inferred from homology"/>
<dbReference type="Proteomes" id="UP000277811">
    <property type="component" value="Unassembled WGS sequence"/>
</dbReference>
<sequence length="383" mass="44048">MADVYYSGIVSAGFVRRCNRFVVECDLQGKRIQAHLPNPGRMWELLFPGRLLYLTPSAGAEKKTQYKVVGVERNGTPILLDTQLSNLVAAQLIRQNRIPAFSGWDVMKREVTFGDSRFDLLLGRGEERFIVEIKSCTLFGRTLAMFPDAPTERGRKHLRELAELTKAGYRTGVLFLVQWRHAQYFLPDYHTDLAFSRTLYELRRKIEVVPVAVEWLPGLILGKENRVLPVPWEIIGREAQDGGCYIFVLRLPVDSSLPVGTKGIMHFPRGYYLYVGSAKQNLTARLERHRRKRKKFHWHIDYLRQICEPHAAIPIRTTAPLEHEIAAAVSKIADWRIPGFGASDCDCNTHLFGMREDPVHSPAFIELLQYFRMDRLDDLRDKI</sequence>
<dbReference type="InterPro" id="IPR040452">
    <property type="entry name" value="SfsA_C"/>
</dbReference>
<comment type="similarity">
    <text evidence="1">Belongs to the SfsA family.</text>
</comment>
<reference evidence="4 5" key="1">
    <citation type="submission" date="2018-06" db="EMBL/GenBank/DDBJ databases">
        <authorList>
            <person name="Strepis N."/>
        </authorList>
    </citation>
    <scope>NUCLEOTIDE SEQUENCE [LARGE SCALE GENOMIC DNA]</scope>
    <source>
        <strain evidence="4">LUCI</strain>
    </source>
</reference>
<dbReference type="Gene3D" id="2.40.50.580">
    <property type="match status" value="1"/>
</dbReference>
<dbReference type="PANTHER" id="PTHR30545:SF2">
    <property type="entry name" value="SUGAR FERMENTATION STIMULATION PROTEIN A"/>
    <property type="match status" value="1"/>
</dbReference>
<dbReference type="AlphaFoldDB" id="A0A498R338"/>
<dbReference type="Pfam" id="PF01986">
    <property type="entry name" value="DUF123"/>
    <property type="match status" value="1"/>
</dbReference>
<gene>
    <name evidence="1" type="primary">sfsA</name>
    <name evidence="4" type="ORF">LUCI_2300</name>
</gene>
<dbReference type="RefSeq" id="WP_122628004.1">
    <property type="nucleotide sequence ID" value="NZ_UPPP01000071.1"/>
</dbReference>
<dbReference type="InterPro" id="IPR005224">
    <property type="entry name" value="SfsA"/>
</dbReference>
<evidence type="ECO:0000256" key="1">
    <source>
        <dbReference type="HAMAP-Rule" id="MF_00095"/>
    </source>
</evidence>
<dbReference type="CDD" id="cd10441">
    <property type="entry name" value="GIY-YIG_COG1833"/>
    <property type="match status" value="1"/>
</dbReference>
<dbReference type="EMBL" id="UPPP01000071">
    <property type="protein sequence ID" value="VBB07056.1"/>
    <property type="molecule type" value="Genomic_DNA"/>
</dbReference>
<dbReference type="CDD" id="cd22359">
    <property type="entry name" value="SfsA-like_bacterial"/>
    <property type="match status" value="1"/>
</dbReference>
<evidence type="ECO:0000313" key="4">
    <source>
        <dbReference type="EMBL" id="VBB07056.1"/>
    </source>
</evidence>
<dbReference type="GO" id="GO:0003677">
    <property type="term" value="F:DNA binding"/>
    <property type="evidence" value="ECO:0007669"/>
    <property type="project" value="InterPro"/>
</dbReference>
<name>A0A498R338_9FIRM</name>
<protein>
    <recommendedName>
        <fullName evidence="1">Sugar fermentation stimulation protein homolog</fullName>
    </recommendedName>
</protein>
<dbReference type="NCBIfam" id="TIGR00230">
    <property type="entry name" value="sfsA"/>
    <property type="match status" value="1"/>
</dbReference>
<feature type="domain" description="Sugar fermentation stimulation protein C-terminal" evidence="2">
    <location>
        <begin position="83"/>
        <end position="215"/>
    </location>
</feature>
<dbReference type="HAMAP" id="MF_00095">
    <property type="entry name" value="SfsA"/>
    <property type="match status" value="1"/>
</dbReference>
<dbReference type="InterPro" id="IPR041465">
    <property type="entry name" value="SfsA_N"/>
</dbReference>
<dbReference type="InterPro" id="IPR002837">
    <property type="entry name" value="DUF123"/>
</dbReference>
<feature type="domain" description="SfsA N-terminal OB" evidence="3">
    <location>
        <begin position="15"/>
        <end position="79"/>
    </location>
</feature>
<dbReference type="Gene3D" id="3.40.1350.60">
    <property type="match status" value="1"/>
</dbReference>
<evidence type="ECO:0000313" key="5">
    <source>
        <dbReference type="Proteomes" id="UP000277811"/>
    </source>
</evidence>
<accession>A0A498R338</accession>
<evidence type="ECO:0000259" key="3">
    <source>
        <dbReference type="Pfam" id="PF17746"/>
    </source>
</evidence>
<dbReference type="PANTHER" id="PTHR30545">
    <property type="entry name" value="SUGAR FERMENTATION STIMULATION PROTEIN A"/>
    <property type="match status" value="1"/>
</dbReference>